<dbReference type="Proteomes" id="UP000799778">
    <property type="component" value="Unassembled WGS sequence"/>
</dbReference>
<dbReference type="AlphaFoldDB" id="A0A6A5XED9"/>
<evidence type="ECO:0000256" key="1">
    <source>
        <dbReference type="ARBA" id="ARBA00035112"/>
    </source>
</evidence>
<dbReference type="Pfam" id="PF11807">
    <property type="entry name" value="UstYa"/>
    <property type="match status" value="1"/>
</dbReference>
<dbReference type="EMBL" id="ML978074">
    <property type="protein sequence ID" value="KAF2011565.1"/>
    <property type="molecule type" value="Genomic_DNA"/>
</dbReference>
<dbReference type="PANTHER" id="PTHR33365:SF14">
    <property type="entry name" value="TAT PATHWAY SIGNAL SEQUENCE"/>
    <property type="match status" value="1"/>
</dbReference>
<dbReference type="RefSeq" id="XP_033379904.1">
    <property type="nucleotide sequence ID" value="XM_033530128.1"/>
</dbReference>
<evidence type="ECO:0000313" key="3">
    <source>
        <dbReference type="Proteomes" id="UP000799778"/>
    </source>
</evidence>
<dbReference type="GeneID" id="54287525"/>
<dbReference type="OrthoDB" id="3687641at2759"/>
<evidence type="ECO:0000313" key="2">
    <source>
        <dbReference type="EMBL" id="KAF2011565.1"/>
    </source>
</evidence>
<name>A0A6A5XED9_9PLEO</name>
<dbReference type="PANTHER" id="PTHR33365">
    <property type="entry name" value="YALI0B05434P"/>
    <property type="match status" value="1"/>
</dbReference>
<sequence length="167" mass="19604">MGKDPSTATKLEDEIWGLGDDAYATILDVYHQVHCLNSLRKLVYPDYYNKPQWQHSADPKAMFEIHMEHCVDLLLQALQCSGNANLITLHWVEREPYPFPDMSLNRKCVDFDALTKWRLENTIDMEKYKERMDKPKGVKQLKQADGYYKYFRPDLPDGHQNTHHPPP</sequence>
<proteinExistence type="inferred from homology"/>
<reference evidence="2" key="1">
    <citation type="journal article" date="2020" name="Stud. Mycol.">
        <title>101 Dothideomycetes genomes: a test case for predicting lifestyles and emergence of pathogens.</title>
        <authorList>
            <person name="Haridas S."/>
            <person name="Albert R."/>
            <person name="Binder M."/>
            <person name="Bloem J."/>
            <person name="Labutti K."/>
            <person name="Salamov A."/>
            <person name="Andreopoulos B."/>
            <person name="Baker S."/>
            <person name="Barry K."/>
            <person name="Bills G."/>
            <person name="Bluhm B."/>
            <person name="Cannon C."/>
            <person name="Castanera R."/>
            <person name="Culley D."/>
            <person name="Daum C."/>
            <person name="Ezra D."/>
            <person name="Gonzalez J."/>
            <person name="Henrissat B."/>
            <person name="Kuo A."/>
            <person name="Liang C."/>
            <person name="Lipzen A."/>
            <person name="Lutzoni F."/>
            <person name="Magnuson J."/>
            <person name="Mondo S."/>
            <person name="Nolan M."/>
            <person name="Ohm R."/>
            <person name="Pangilinan J."/>
            <person name="Park H.-J."/>
            <person name="Ramirez L."/>
            <person name="Alfaro M."/>
            <person name="Sun H."/>
            <person name="Tritt A."/>
            <person name="Yoshinaga Y."/>
            <person name="Zwiers L.-H."/>
            <person name="Turgeon B."/>
            <person name="Goodwin S."/>
            <person name="Spatafora J."/>
            <person name="Crous P."/>
            <person name="Grigoriev I."/>
        </authorList>
    </citation>
    <scope>NUCLEOTIDE SEQUENCE</scope>
    <source>
        <strain evidence="2">CBS 175.79</strain>
    </source>
</reference>
<dbReference type="GO" id="GO:0043386">
    <property type="term" value="P:mycotoxin biosynthetic process"/>
    <property type="evidence" value="ECO:0007669"/>
    <property type="project" value="InterPro"/>
</dbReference>
<protein>
    <recommendedName>
        <fullName evidence="4">Tat pathway signal sequence</fullName>
    </recommendedName>
</protein>
<accession>A0A6A5XED9</accession>
<evidence type="ECO:0008006" key="4">
    <source>
        <dbReference type="Google" id="ProtNLM"/>
    </source>
</evidence>
<gene>
    <name evidence="2" type="ORF">BU24DRAFT_435969</name>
</gene>
<comment type="similarity">
    <text evidence="1">Belongs to the ustYa family.</text>
</comment>
<organism evidence="2 3">
    <name type="scientific">Aaosphaeria arxii CBS 175.79</name>
    <dbReference type="NCBI Taxonomy" id="1450172"/>
    <lineage>
        <taxon>Eukaryota</taxon>
        <taxon>Fungi</taxon>
        <taxon>Dikarya</taxon>
        <taxon>Ascomycota</taxon>
        <taxon>Pezizomycotina</taxon>
        <taxon>Dothideomycetes</taxon>
        <taxon>Pleosporomycetidae</taxon>
        <taxon>Pleosporales</taxon>
        <taxon>Pleosporales incertae sedis</taxon>
        <taxon>Aaosphaeria</taxon>
    </lineage>
</organism>
<keyword evidence="3" id="KW-1185">Reference proteome</keyword>
<dbReference type="InterPro" id="IPR021765">
    <property type="entry name" value="UstYa-like"/>
</dbReference>